<keyword evidence="7 14" id="KW-0812">Transmembrane</keyword>
<evidence type="ECO:0000256" key="11">
    <source>
        <dbReference type="ARBA" id="ARBA00023004"/>
    </source>
</evidence>
<keyword evidence="11 14" id="KW-0408">Iron</keyword>
<dbReference type="AlphaFoldDB" id="A0A5M6ZJA2"/>
<organism evidence="16 17">
    <name type="scientific">Alkalicaulis satelles</name>
    <dbReference type="NCBI Taxonomy" id="2609175"/>
    <lineage>
        <taxon>Bacteria</taxon>
        <taxon>Pseudomonadati</taxon>
        <taxon>Pseudomonadota</taxon>
        <taxon>Alphaproteobacteria</taxon>
        <taxon>Maricaulales</taxon>
        <taxon>Maricaulaceae</taxon>
        <taxon>Alkalicaulis</taxon>
    </lineage>
</organism>
<accession>A0A5M6ZJA2</accession>
<dbReference type="Proteomes" id="UP000325122">
    <property type="component" value="Unassembled WGS sequence"/>
</dbReference>
<dbReference type="GO" id="GO:0070818">
    <property type="term" value="F:protoporphyrinogen oxidase activity"/>
    <property type="evidence" value="ECO:0007669"/>
    <property type="project" value="UniProtKB-UniRule"/>
</dbReference>
<comment type="subunit">
    <text evidence="14">Homodimer.</text>
</comment>
<evidence type="ECO:0000256" key="13">
    <source>
        <dbReference type="ARBA" id="ARBA00048390"/>
    </source>
</evidence>
<feature type="transmembrane region" description="Helical" evidence="14">
    <location>
        <begin position="60"/>
        <end position="80"/>
    </location>
</feature>
<feature type="binding site" description="axial binding residue" evidence="14">
    <location>
        <position position="95"/>
    </location>
    <ligand>
        <name>heme</name>
        <dbReference type="ChEBI" id="CHEBI:30413"/>
    </ligand>
    <ligandPart>
        <name>Fe</name>
        <dbReference type="ChEBI" id="CHEBI:18248"/>
    </ligandPart>
</feature>
<feature type="transmembrane region" description="Helical" evidence="14">
    <location>
        <begin position="92"/>
        <end position="109"/>
    </location>
</feature>
<comment type="similarity">
    <text evidence="3 14 15">Belongs to the HemJ family.</text>
</comment>
<evidence type="ECO:0000256" key="12">
    <source>
        <dbReference type="ARBA" id="ARBA00023136"/>
    </source>
</evidence>
<dbReference type="PANTHER" id="PTHR40255:SF1">
    <property type="entry name" value="PROTOPORPHYRINOGEN IX OXIDASE"/>
    <property type="match status" value="1"/>
</dbReference>
<evidence type="ECO:0000313" key="16">
    <source>
        <dbReference type="EMBL" id="KAA5803824.1"/>
    </source>
</evidence>
<dbReference type="HAMAP" id="MF_02239">
    <property type="entry name" value="HemJ"/>
    <property type="match status" value="1"/>
</dbReference>
<evidence type="ECO:0000256" key="9">
    <source>
        <dbReference type="ARBA" id="ARBA00022989"/>
    </source>
</evidence>
<dbReference type="GO" id="GO:0006782">
    <property type="term" value="P:protoporphyrinogen IX biosynthetic process"/>
    <property type="evidence" value="ECO:0007669"/>
    <property type="project" value="UniProtKB-UniRule"/>
</dbReference>
<gene>
    <name evidence="16" type="ORF">F1654_08480</name>
</gene>
<dbReference type="RefSeq" id="WP_150023092.1">
    <property type="nucleotide sequence ID" value="NZ_VWOJ01000002.1"/>
</dbReference>
<keyword evidence="17" id="KW-1185">Reference proteome</keyword>
<protein>
    <recommendedName>
        <fullName evidence="4 14">Protoporphyrinogen IX oxidase</fullName>
        <shortName evidence="14">PPO</shortName>
        <ecNumber evidence="14 15">1.3.99.-</ecNumber>
    </recommendedName>
</protein>
<keyword evidence="9 14" id="KW-1133">Transmembrane helix</keyword>
<evidence type="ECO:0000313" key="17">
    <source>
        <dbReference type="Proteomes" id="UP000325122"/>
    </source>
</evidence>
<keyword evidence="8 14" id="KW-0479">Metal-binding</keyword>
<comment type="cofactor">
    <cofactor evidence="14 15">
        <name>heme b</name>
        <dbReference type="ChEBI" id="CHEBI:60344"/>
    </cofactor>
    <text evidence="14 15">Binds 1 heme b (iron(II)-protoporphyrin IX) group per subunit.</text>
</comment>
<evidence type="ECO:0000256" key="14">
    <source>
        <dbReference type="HAMAP-Rule" id="MF_02239"/>
    </source>
</evidence>
<dbReference type="PANTHER" id="PTHR40255">
    <property type="entry name" value="UPF0093 MEMBRANE PROTEIN SLR1790"/>
    <property type="match status" value="1"/>
</dbReference>
<evidence type="ECO:0000256" key="10">
    <source>
        <dbReference type="ARBA" id="ARBA00023002"/>
    </source>
</evidence>
<comment type="catalytic activity">
    <reaction evidence="13 14 15">
        <text>protoporphyrinogen IX + 3 A = protoporphyrin IX + 3 AH2</text>
        <dbReference type="Rhea" id="RHEA:62000"/>
        <dbReference type="ChEBI" id="CHEBI:13193"/>
        <dbReference type="ChEBI" id="CHEBI:17499"/>
        <dbReference type="ChEBI" id="CHEBI:57306"/>
        <dbReference type="ChEBI" id="CHEBI:57307"/>
    </reaction>
</comment>
<evidence type="ECO:0000256" key="7">
    <source>
        <dbReference type="ARBA" id="ARBA00022692"/>
    </source>
</evidence>
<keyword evidence="10 14" id="KW-0560">Oxidoreductase</keyword>
<comment type="pathway">
    <text evidence="2 14 15">Porphyrin-containing compound metabolism; protoporphyrin-IX biosynthesis; protoporphyrin-IX from protoporphyrinogen-IX: step 1/1.</text>
</comment>
<evidence type="ECO:0000256" key="3">
    <source>
        <dbReference type="ARBA" id="ARBA00006501"/>
    </source>
</evidence>
<dbReference type="UniPathway" id="UPA00251">
    <property type="reaction ID" value="UER00324"/>
</dbReference>
<evidence type="ECO:0000256" key="6">
    <source>
        <dbReference type="ARBA" id="ARBA00022617"/>
    </source>
</evidence>
<evidence type="ECO:0000256" key="4">
    <source>
        <dbReference type="ARBA" id="ARBA00017504"/>
    </source>
</evidence>
<name>A0A5M6ZJA2_9PROT</name>
<feature type="transmembrane region" description="Helical" evidence="14">
    <location>
        <begin position="130"/>
        <end position="148"/>
    </location>
</feature>
<dbReference type="EMBL" id="VWOJ01000002">
    <property type="protein sequence ID" value="KAA5803824.1"/>
    <property type="molecule type" value="Genomic_DNA"/>
</dbReference>
<comment type="subcellular location">
    <subcellularLocation>
        <location evidence="1 14">Cell membrane</location>
        <topology evidence="1 14">Multi-pass membrane protein</topology>
    </subcellularLocation>
</comment>
<keyword evidence="6 14" id="KW-0349">Heme</keyword>
<keyword evidence="5 14" id="KW-1003">Cell membrane</keyword>
<evidence type="ECO:0000256" key="2">
    <source>
        <dbReference type="ARBA" id="ARBA00005073"/>
    </source>
</evidence>
<proteinExistence type="inferred from homology"/>
<evidence type="ECO:0000256" key="15">
    <source>
        <dbReference type="PIRNR" id="PIRNR004638"/>
    </source>
</evidence>
<dbReference type="Pfam" id="PF03653">
    <property type="entry name" value="UPF0093"/>
    <property type="match status" value="1"/>
</dbReference>
<evidence type="ECO:0000256" key="5">
    <source>
        <dbReference type="ARBA" id="ARBA00022475"/>
    </source>
</evidence>
<evidence type="ECO:0000256" key="1">
    <source>
        <dbReference type="ARBA" id="ARBA00004651"/>
    </source>
</evidence>
<comment type="caution">
    <text evidence="16">The sequence shown here is derived from an EMBL/GenBank/DDBJ whole genome shotgun (WGS) entry which is preliminary data.</text>
</comment>
<dbReference type="GO" id="GO:0005886">
    <property type="term" value="C:plasma membrane"/>
    <property type="evidence" value="ECO:0007669"/>
    <property type="project" value="UniProtKB-SubCell"/>
</dbReference>
<feature type="binding site" description="axial binding residue" evidence="14">
    <location>
        <position position="19"/>
    </location>
    <ligand>
        <name>heme</name>
        <dbReference type="ChEBI" id="CHEBI:30413"/>
    </ligand>
    <ligandPart>
        <name>Fe</name>
        <dbReference type="ChEBI" id="CHEBI:18248"/>
    </ligandPart>
</feature>
<dbReference type="EC" id="1.3.99.-" evidence="14 15"/>
<comment type="function">
    <text evidence="14 15">Catalyzes the oxidation of protoporphyrinogen IX to protoporphyrin IX.</text>
</comment>
<keyword evidence="12 14" id="KW-0472">Membrane</keyword>
<dbReference type="InterPro" id="IPR005265">
    <property type="entry name" value="HemJ-like"/>
</dbReference>
<feature type="transmembrane region" description="Helical" evidence="14">
    <location>
        <begin position="20"/>
        <end position="39"/>
    </location>
</feature>
<evidence type="ECO:0000256" key="8">
    <source>
        <dbReference type="ARBA" id="ARBA00022723"/>
    </source>
</evidence>
<reference evidence="16 17" key="1">
    <citation type="submission" date="2019-09" db="EMBL/GenBank/DDBJ databases">
        <authorList>
            <person name="Kevbrin V."/>
            <person name="Grouzdev D.S."/>
        </authorList>
    </citation>
    <scope>NUCLEOTIDE SEQUENCE [LARGE SCALE GENOMIC DNA]</scope>
    <source>
        <strain evidence="16 17">G-192</strain>
    </source>
</reference>
<dbReference type="GO" id="GO:0046872">
    <property type="term" value="F:metal ion binding"/>
    <property type="evidence" value="ECO:0007669"/>
    <property type="project" value="UniProtKB-UniRule"/>
</dbReference>
<sequence>MLDFLAPGGGAYEVIKGLHIAAVIFWMAGMLYLPRLFVYHHTAARGGELETALLKQQHNLLKIIMNPALVAVWLLAIIMLAANPALLSQGWMHAKLVLVLALSGVHGFYAASARKFANAQRPRTEKFWRIMNEVPAIGALIIAVIAVWKPF</sequence>
<dbReference type="PIRSF" id="PIRSF004638">
    <property type="entry name" value="UCP004638"/>
    <property type="match status" value="1"/>
</dbReference>